<dbReference type="Pfam" id="PF03203">
    <property type="entry name" value="MerC"/>
    <property type="match status" value="1"/>
</dbReference>
<evidence type="ECO:0000313" key="2">
    <source>
        <dbReference type="EMBL" id="NIJ08783.1"/>
    </source>
</evidence>
<dbReference type="RefSeq" id="WP_167073777.1">
    <property type="nucleotide sequence ID" value="NZ_JAAOZC010000006.1"/>
</dbReference>
<proteinExistence type="predicted"/>
<feature type="transmembrane region" description="Helical" evidence="1">
    <location>
        <begin position="99"/>
        <end position="117"/>
    </location>
</feature>
<feature type="transmembrane region" description="Helical" evidence="1">
    <location>
        <begin position="46"/>
        <end position="66"/>
    </location>
</feature>
<reference evidence="2 3" key="1">
    <citation type="submission" date="2020-03" db="EMBL/GenBank/DDBJ databases">
        <title>Genomic Encyclopedia of Type Strains, Phase III (KMG-III): the genomes of soil and plant-associated and newly described type strains.</title>
        <authorList>
            <person name="Whitman W."/>
        </authorList>
    </citation>
    <scope>NUCLEOTIDE SEQUENCE [LARGE SCALE GENOMIC DNA]</scope>
    <source>
        <strain evidence="2 3">CECT 8804</strain>
    </source>
</reference>
<keyword evidence="3" id="KW-1185">Reference proteome</keyword>
<name>A0ABX0TTD4_9SPHN</name>
<organism evidence="2 3">
    <name type="scientific">Sphingomonas vulcanisoli</name>
    <dbReference type="NCBI Taxonomy" id="1658060"/>
    <lineage>
        <taxon>Bacteria</taxon>
        <taxon>Pseudomonadati</taxon>
        <taxon>Pseudomonadota</taxon>
        <taxon>Alphaproteobacteria</taxon>
        <taxon>Sphingomonadales</taxon>
        <taxon>Sphingomonadaceae</taxon>
        <taxon>Sphingomonas</taxon>
    </lineage>
</organism>
<sequence>MARTSDLIESMAIAGAVACLAHCLALPLVIAALPALASVVPIPTEFHIMLLLFAVPTTLFALIIGYRHHGTWQPLLAGLCGLALLAIGVLTYGETRAEVPLTIAGSLTIAAAHLINWRHRRICAG</sequence>
<accession>A0ABX0TTD4</accession>
<evidence type="ECO:0000256" key="1">
    <source>
        <dbReference type="SAM" id="Phobius"/>
    </source>
</evidence>
<keyword evidence="1" id="KW-1133">Transmembrane helix</keyword>
<feature type="transmembrane region" description="Helical" evidence="1">
    <location>
        <begin position="75"/>
        <end position="93"/>
    </location>
</feature>
<dbReference type="EMBL" id="JAAOZC010000006">
    <property type="protein sequence ID" value="NIJ08783.1"/>
    <property type="molecule type" value="Genomic_DNA"/>
</dbReference>
<keyword evidence="1" id="KW-0472">Membrane</keyword>
<protein>
    <submittedName>
        <fullName evidence="2">Uncharacterized protein (DUF697 family)</fullName>
    </submittedName>
</protein>
<feature type="transmembrane region" description="Helical" evidence="1">
    <location>
        <begin position="12"/>
        <end position="40"/>
    </location>
</feature>
<keyword evidence="1" id="KW-0812">Transmembrane</keyword>
<dbReference type="Proteomes" id="UP000727456">
    <property type="component" value="Unassembled WGS sequence"/>
</dbReference>
<comment type="caution">
    <text evidence="2">The sequence shown here is derived from an EMBL/GenBank/DDBJ whole genome shotgun (WGS) entry which is preliminary data.</text>
</comment>
<dbReference type="InterPro" id="IPR004891">
    <property type="entry name" value="Mercury-R_MerC"/>
</dbReference>
<evidence type="ECO:0000313" key="3">
    <source>
        <dbReference type="Proteomes" id="UP000727456"/>
    </source>
</evidence>
<gene>
    <name evidence="2" type="ORF">FHS31_002407</name>
</gene>